<dbReference type="Gene3D" id="2.60.120.650">
    <property type="entry name" value="Cupin"/>
    <property type="match status" value="1"/>
</dbReference>
<evidence type="ECO:0000313" key="4">
    <source>
        <dbReference type="Proteomes" id="UP000054477"/>
    </source>
</evidence>
<proteinExistence type="predicted"/>
<evidence type="ECO:0000259" key="2">
    <source>
        <dbReference type="PROSITE" id="PS51184"/>
    </source>
</evidence>
<dbReference type="PROSITE" id="PS51184">
    <property type="entry name" value="JMJC"/>
    <property type="match status" value="1"/>
</dbReference>
<name>A0A0C9WNY5_9AGAR</name>
<accession>A0A0C9WNY5</accession>
<dbReference type="EMBL" id="KN838913">
    <property type="protein sequence ID" value="KIJ92390.1"/>
    <property type="molecule type" value="Genomic_DNA"/>
</dbReference>
<evidence type="ECO:0000256" key="1">
    <source>
        <dbReference type="SAM" id="MobiDB-lite"/>
    </source>
</evidence>
<dbReference type="SUPFAM" id="SSF51197">
    <property type="entry name" value="Clavaminate synthase-like"/>
    <property type="match status" value="1"/>
</dbReference>
<feature type="domain" description="JmjC" evidence="2">
    <location>
        <begin position="619"/>
        <end position="803"/>
    </location>
</feature>
<dbReference type="HOGENOM" id="CLU_283566_0_0_1"/>
<feature type="region of interest" description="Disordered" evidence="1">
    <location>
        <begin position="270"/>
        <end position="426"/>
    </location>
</feature>
<dbReference type="STRING" id="1095629.A0A0C9WNY5"/>
<gene>
    <name evidence="3" type="ORF">K443DRAFT_135302</name>
</gene>
<feature type="compositionally biased region" description="Polar residues" evidence="1">
    <location>
        <begin position="411"/>
        <end position="426"/>
    </location>
</feature>
<protein>
    <recommendedName>
        <fullName evidence="2">JmjC domain-containing protein</fullName>
    </recommendedName>
</protein>
<evidence type="ECO:0000313" key="3">
    <source>
        <dbReference type="EMBL" id="KIJ92390.1"/>
    </source>
</evidence>
<dbReference type="OrthoDB" id="3270451at2759"/>
<reference evidence="4" key="2">
    <citation type="submission" date="2015-01" db="EMBL/GenBank/DDBJ databases">
        <title>Evolutionary Origins and Diversification of the Mycorrhizal Mutualists.</title>
        <authorList>
            <consortium name="DOE Joint Genome Institute"/>
            <consortium name="Mycorrhizal Genomics Consortium"/>
            <person name="Kohler A."/>
            <person name="Kuo A."/>
            <person name="Nagy L.G."/>
            <person name="Floudas D."/>
            <person name="Copeland A."/>
            <person name="Barry K.W."/>
            <person name="Cichocki N."/>
            <person name="Veneault-Fourrey C."/>
            <person name="LaButti K."/>
            <person name="Lindquist E.A."/>
            <person name="Lipzen A."/>
            <person name="Lundell T."/>
            <person name="Morin E."/>
            <person name="Murat C."/>
            <person name="Riley R."/>
            <person name="Ohm R."/>
            <person name="Sun H."/>
            <person name="Tunlid A."/>
            <person name="Henrissat B."/>
            <person name="Grigoriev I.V."/>
            <person name="Hibbett D.S."/>
            <person name="Martin F."/>
        </authorList>
    </citation>
    <scope>NUCLEOTIDE SEQUENCE [LARGE SCALE GENOMIC DNA]</scope>
    <source>
        <strain evidence="4">LaAM-08-1</strain>
    </source>
</reference>
<keyword evidence="4" id="KW-1185">Reference proteome</keyword>
<dbReference type="InterPro" id="IPR003347">
    <property type="entry name" value="JmjC_dom"/>
</dbReference>
<dbReference type="Proteomes" id="UP000054477">
    <property type="component" value="Unassembled WGS sequence"/>
</dbReference>
<dbReference type="AlphaFoldDB" id="A0A0C9WNY5"/>
<feature type="compositionally biased region" description="Basic residues" evidence="1">
    <location>
        <begin position="464"/>
        <end position="473"/>
    </location>
</feature>
<reference evidence="3 4" key="1">
    <citation type="submission" date="2014-04" db="EMBL/GenBank/DDBJ databases">
        <authorList>
            <consortium name="DOE Joint Genome Institute"/>
            <person name="Kuo A."/>
            <person name="Kohler A."/>
            <person name="Nagy L.G."/>
            <person name="Floudas D."/>
            <person name="Copeland A."/>
            <person name="Barry K.W."/>
            <person name="Cichocki N."/>
            <person name="Veneault-Fourrey C."/>
            <person name="LaButti K."/>
            <person name="Lindquist E.A."/>
            <person name="Lipzen A."/>
            <person name="Lundell T."/>
            <person name="Morin E."/>
            <person name="Murat C."/>
            <person name="Sun H."/>
            <person name="Tunlid A."/>
            <person name="Henrissat B."/>
            <person name="Grigoriev I.V."/>
            <person name="Hibbett D.S."/>
            <person name="Martin F."/>
            <person name="Nordberg H.P."/>
            <person name="Cantor M.N."/>
            <person name="Hua S.X."/>
        </authorList>
    </citation>
    <scope>NUCLEOTIDE SEQUENCE [LARGE SCALE GENOMIC DNA]</scope>
    <source>
        <strain evidence="3 4">LaAM-08-1</strain>
    </source>
</reference>
<feature type="region of interest" description="Disordered" evidence="1">
    <location>
        <begin position="446"/>
        <end position="488"/>
    </location>
</feature>
<organism evidence="3 4">
    <name type="scientific">Laccaria amethystina LaAM-08-1</name>
    <dbReference type="NCBI Taxonomy" id="1095629"/>
    <lineage>
        <taxon>Eukaryota</taxon>
        <taxon>Fungi</taxon>
        <taxon>Dikarya</taxon>
        <taxon>Basidiomycota</taxon>
        <taxon>Agaricomycotina</taxon>
        <taxon>Agaricomycetes</taxon>
        <taxon>Agaricomycetidae</taxon>
        <taxon>Agaricales</taxon>
        <taxon>Agaricineae</taxon>
        <taxon>Hydnangiaceae</taxon>
        <taxon>Laccaria</taxon>
    </lineage>
</organism>
<sequence length="1014" mass="111758">MIIQENGVEMYNVLRCNRREALGCGPGLGWNKMQDWTVTLRNFQNDMAALAAQGETETLGGDIDTRLLNSITGNLKLGKALASITNIEAAALLIRAMWKGFWSDANNKNDVFEFLQQAKEGPPPTELQKMIKNPHRLNLPIHLAAFVSPIGLLTGVQLCGRDYERYSIFLMWKALGNIQPLLLRNVEKLLWDAIFSVAQGKETGHGALTTFLTLIPWHQLDDLPEHDRHWFKANREIEMKYLETLDNIDILDIPHPWPLKFTAQESEILDPTGGHLGGATPGAIGASAMSGSQTHEDMPIADLSSGGHHGGTTPGAIGASAMSGSQAHEDMPMADLSSGGHHRGAAPGAIGASTMSGSQTHEDIPMADLSSGHRGGAAPGAIRPSAMSGSQTLDITPIDDLDSGRPFAVGTSPSSRSQNDNDMQTSDYLEGISNLSDLSDENHLNEDRLDEEDAIKPTSSKGSVKPKKRKTSKSVKGIGSTPDWPIDEAEMERMQRKEDLDTFDKLWNLVTKSYEAISSGVSPLPMHSAHPRLPLHLANPEKSMFWIETHTDFIRMDDKEKQELMCKKKLIVVTELPLPGLIFNERGLCQLAGLDVSVDVQDQSISPSDGNFGTRMRIGTLRQLLESSRHPEGEGHILNALNFPLSAADTSRDGISSDLTAWVAMENTAWCNSSCSPFPTRDVRWGLAGNTGAMHHWHIDSDGFGTFVEPLTGGKLWFAARPLKNQDAFSETEVFSVENYDMEGPNEDIFAVEAIHLLPGTRLYMPPNTPHWVVTTNHAICRGGHFYLSGSIRETIVALFRAFASGGHITNTAHTASRVLLQRLVFFWHSNIVLKQNKEACLAAHVPNPGTWEGLLDLLSLCALMELLNVVDQTMYEVTTSQDDTDSPLPADPGMSAHRRLECIAARRASRQMLMHVFSQFQFLDDDEKPIDGVHDLWWKYLGRQVQCLVSLKMMSVEEGVGGVKDCTMAKFQEQIGLFYMGFPQEFRASTQQLEAANFAWPQTDVYTKRTQAV</sequence>